<feature type="compositionally biased region" description="Basic and acidic residues" evidence="1">
    <location>
        <begin position="643"/>
        <end position="652"/>
    </location>
</feature>
<dbReference type="KEGG" id="pif:PITG_06184"/>
<dbReference type="OMA" id="YHEEDIS"/>
<feature type="region of interest" description="Disordered" evidence="1">
    <location>
        <begin position="160"/>
        <end position="196"/>
    </location>
</feature>
<feature type="compositionally biased region" description="Polar residues" evidence="1">
    <location>
        <begin position="570"/>
        <end position="592"/>
    </location>
</feature>
<gene>
    <name evidence="2" type="ORF">PITG_06184</name>
</gene>
<accession>D0N4A0</accession>
<feature type="compositionally biased region" description="Low complexity" evidence="1">
    <location>
        <begin position="681"/>
        <end position="695"/>
    </location>
</feature>
<feature type="compositionally biased region" description="Basic and acidic residues" evidence="1">
    <location>
        <begin position="126"/>
        <end position="141"/>
    </location>
</feature>
<dbReference type="AlphaFoldDB" id="D0N4A0"/>
<evidence type="ECO:0000313" key="2">
    <source>
        <dbReference type="EMBL" id="EEY69708.1"/>
    </source>
</evidence>
<dbReference type="GeneID" id="9472319"/>
<sequence>MPLLTKMMESTEKFEDKAIEFAQEQVARREEEEDQLGYVPRHKSIMKKAVEAAEDFIAERGSPRSRSRSSSSSSSSSSSDEDCERYTRSSEEPGSYSTVVVATTTSVVNPGVSDYNTPSYPTANYESRDDHYTESSRDGSTVYERRTVEVSSYPQNSFVASNSYESTGNTHSNYSQVREEADSYTTSSVYRPPYDQNEVTNTCYERTEIDNNAGVSSSYSSRVEKDISYPGRSGTGLTSRNNSSSYHEEDISYYSRTGTGLDYDSVRDNSSSYREEDVHYCSRNDTSLGFESSRENAYRKEDTSYSSRTDTGVGFGRADDISRGDRRVYDRFRENDTYESSRELPSYWVKHILASSGHFIADAKLLISVKFTDLKLIAMDFFNKAKEAAEKLTGGGDSTKKDDKKESESIFTKAIEAVDKYHVKDKAVEYAQKQVAKREEEKLQPGYVEKKDKSIVDKAKEAAEDFLAKQGDKPTETPASKPVKSRSRSSSSSSSSSSDSEKERPKSPQNKPVVEHQAIPPIYPSNTGVNIEASLGRMNLDRDTCDYERYPSSSGKYETYQEYWSRRSAVDNTQTQPSYSNDSSYSRQQAESSPYYPSGAENSSSYYQDDREAQSYSRRPGGDSDRNYSGGNYSTRQYQSSEEYYRSPDDRNYLSGSESGRYQSSEGYIGRSGGEGRNYPSYTSGTTSSSGYSHETSSRPYGHYASNGHV</sequence>
<feature type="region of interest" description="Disordered" evidence="1">
    <location>
        <begin position="569"/>
        <end position="710"/>
    </location>
</feature>
<feature type="compositionally biased region" description="Low complexity" evidence="1">
    <location>
        <begin position="68"/>
        <end position="78"/>
    </location>
</feature>
<dbReference type="eggNOG" id="ENOG502SVT3">
    <property type="taxonomic scope" value="Eukaryota"/>
</dbReference>
<evidence type="ECO:0000313" key="3">
    <source>
        <dbReference type="Proteomes" id="UP000006643"/>
    </source>
</evidence>
<feature type="compositionally biased region" description="Polar residues" evidence="1">
    <location>
        <begin position="235"/>
        <end position="245"/>
    </location>
</feature>
<name>D0N4A0_PHYIT</name>
<dbReference type="HOGENOM" id="CLU_389093_0_0_1"/>
<dbReference type="InParanoid" id="D0N4A0"/>
<feature type="compositionally biased region" description="Low complexity" evidence="1">
    <location>
        <begin position="488"/>
        <end position="498"/>
    </location>
</feature>
<feature type="compositionally biased region" description="Polar residues" evidence="1">
    <location>
        <begin position="160"/>
        <end position="176"/>
    </location>
</feature>
<feature type="compositionally biased region" description="Polar residues" evidence="1">
    <location>
        <begin position="627"/>
        <end position="642"/>
    </location>
</feature>
<protein>
    <submittedName>
        <fullName evidence="2">Uncharacterized protein</fullName>
    </submittedName>
</protein>
<feature type="compositionally biased region" description="Polar residues" evidence="1">
    <location>
        <begin position="654"/>
        <end position="666"/>
    </location>
</feature>
<feature type="region of interest" description="Disordered" evidence="1">
    <location>
        <begin position="466"/>
        <end position="529"/>
    </location>
</feature>
<feature type="compositionally biased region" description="Low complexity" evidence="1">
    <location>
        <begin position="97"/>
        <end position="108"/>
    </location>
</feature>
<dbReference type="EMBL" id="DS028125">
    <property type="protein sequence ID" value="EEY69708.1"/>
    <property type="molecule type" value="Genomic_DNA"/>
</dbReference>
<dbReference type="Proteomes" id="UP000006643">
    <property type="component" value="Unassembled WGS sequence"/>
</dbReference>
<dbReference type="VEuPathDB" id="FungiDB:PITG_06184"/>
<dbReference type="OrthoDB" id="165996at2759"/>
<feature type="compositionally biased region" description="Basic and acidic residues" evidence="1">
    <location>
        <begin position="466"/>
        <end position="475"/>
    </location>
</feature>
<feature type="region of interest" description="Disordered" evidence="1">
    <location>
        <begin position="213"/>
        <end position="250"/>
    </location>
</feature>
<dbReference type="RefSeq" id="XP_002998355.1">
    <property type="nucleotide sequence ID" value="XM_002998309.1"/>
</dbReference>
<reference evidence="3" key="1">
    <citation type="journal article" date="2009" name="Nature">
        <title>Genome sequence and analysis of the Irish potato famine pathogen Phytophthora infestans.</title>
        <authorList>
            <consortium name="The Broad Institute Genome Sequencing Platform"/>
            <person name="Haas B.J."/>
            <person name="Kamoun S."/>
            <person name="Zody M.C."/>
            <person name="Jiang R.H."/>
            <person name="Handsaker R.E."/>
            <person name="Cano L.M."/>
            <person name="Grabherr M."/>
            <person name="Kodira C.D."/>
            <person name="Raffaele S."/>
            <person name="Torto-Alalibo T."/>
            <person name="Bozkurt T.O."/>
            <person name="Ah-Fong A.M."/>
            <person name="Alvarado L."/>
            <person name="Anderson V.L."/>
            <person name="Armstrong M.R."/>
            <person name="Avrova A."/>
            <person name="Baxter L."/>
            <person name="Beynon J."/>
            <person name="Boevink P.C."/>
            <person name="Bollmann S.R."/>
            <person name="Bos J.I."/>
            <person name="Bulone V."/>
            <person name="Cai G."/>
            <person name="Cakir C."/>
            <person name="Carrington J.C."/>
            <person name="Chawner M."/>
            <person name="Conti L."/>
            <person name="Costanzo S."/>
            <person name="Ewan R."/>
            <person name="Fahlgren N."/>
            <person name="Fischbach M.A."/>
            <person name="Fugelstad J."/>
            <person name="Gilroy E.M."/>
            <person name="Gnerre S."/>
            <person name="Green P.J."/>
            <person name="Grenville-Briggs L.J."/>
            <person name="Griffith J."/>
            <person name="Grunwald N.J."/>
            <person name="Horn K."/>
            <person name="Horner N.R."/>
            <person name="Hu C.H."/>
            <person name="Huitema E."/>
            <person name="Jeong D.H."/>
            <person name="Jones A.M."/>
            <person name="Jones J.D."/>
            <person name="Jones R.W."/>
            <person name="Karlsson E.K."/>
            <person name="Kunjeti S.G."/>
            <person name="Lamour K."/>
            <person name="Liu Z."/>
            <person name="Ma L."/>
            <person name="Maclean D."/>
            <person name="Chibucos M.C."/>
            <person name="McDonald H."/>
            <person name="McWalters J."/>
            <person name="Meijer H.J."/>
            <person name="Morgan W."/>
            <person name="Morris P.F."/>
            <person name="Munro C.A."/>
            <person name="O'Neill K."/>
            <person name="Ospina-Giraldo M."/>
            <person name="Pinzon A."/>
            <person name="Pritchard L."/>
            <person name="Ramsahoye B."/>
            <person name="Ren Q."/>
            <person name="Restrepo S."/>
            <person name="Roy S."/>
            <person name="Sadanandom A."/>
            <person name="Savidor A."/>
            <person name="Schornack S."/>
            <person name="Schwartz D.C."/>
            <person name="Schumann U.D."/>
            <person name="Schwessinger B."/>
            <person name="Seyer L."/>
            <person name="Sharpe T."/>
            <person name="Silvar C."/>
            <person name="Song J."/>
            <person name="Studholme D.J."/>
            <person name="Sykes S."/>
            <person name="Thines M."/>
            <person name="van de Vondervoort P.J."/>
            <person name="Phuntumart V."/>
            <person name="Wawra S."/>
            <person name="Weide R."/>
            <person name="Win J."/>
            <person name="Young C."/>
            <person name="Zhou S."/>
            <person name="Fry W."/>
            <person name="Meyers B.C."/>
            <person name="van West P."/>
            <person name="Ristaino J."/>
            <person name="Govers F."/>
            <person name="Birch P.R."/>
            <person name="Whisson S.C."/>
            <person name="Judelson H.S."/>
            <person name="Nusbaum C."/>
        </authorList>
    </citation>
    <scope>NUCLEOTIDE SEQUENCE [LARGE SCALE GENOMIC DNA]</scope>
    <source>
        <strain evidence="3">T30-4</strain>
    </source>
</reference>
<feature type="region of interest" description="Disordered" evidence="1">
    <location>
        <begin position="56"/>
        <end position="141"/>
    </location>
</feature>
<evidence type="ECO:0000256" key="1">
    <source>
        <dbReference type="SAM" id="MobiDB-lite"/>
    </source>
</evidence>
<keyword evidence="3" id="KW-1185">Reference proteome</keyword>
<proteinExistence type="predicted"/>
<organism evidence="2 3">
    <name type="scientific">Phytophthora infestans (strain T30-4)</name>
    <name type="common">Potato late blight agent</name>
    <dbReference type="NCBI Taxonomy" id="403677"/>
    <lineage>
        <taxon>Eukaryota</taxon>
        <taxon>Sar</taxon>
        <taxon>Stramenopiles</taxon>
        <taxon>Oomycota</taxon>
        <taxon>Peronosporomycetes</taxon>
        <taxon>Peronosporales</taxon>
        <taxon>Peronosporaceae</taxon>
        <taxon>Phytophthora</taxon>
    </lineage>
</organism>
<feature type="compositionally biased region" description="Polar residues" evidence="1">
    <location>
        <begin position="114"/>
        <end position="125"/>
    </location>
</feature>